<gene>
    <name evidence="9" type="ORF">N1032_27125</name>
</gene>
<evidence type="ECO:0000313" key="10">
    <source>
        <dbReference type="Proteomes" id="UP001165586"/>
    </source>
</evidence>
<keyword evidence="3" id="KW-1134">Transmembrane beta strand</keyword>
<comment type="subcellular location">
    <subcellularLocation>
        <location evidence="2">Cell outer membrane</location>
    </subcellularLocation>
    <subcellularLocation>
        <location evidence="1">Cell surface</location>
    </subcellularLocation>
</comment>
<keyword evidence="7" id="KW-0998">Cell outer membrane</keyword>
<dbReference type="RefSeq" id="WP_259543803.1">
    <property type="nucleotide sequence ID" value="NZ_JANLCJ010000681.1"/>
</dbReference>
<accession>A0ABT2HBR8</accession>
<feature type="domain" description="Trimeric autotransporter adhesin YadA-like C-terminal membrane anchor" evidence="8">
    <location>
        <begin position="33"/>
        <end position="92"/>
    </location>
</feature>
<evidence type="ECO:0000256" key="2">
    <source>
        <dbReference type="ARBA" id="ARBA00004442"/>
    </source>
</evidence>
<evidence type="ECO:0000256" key="1">
    <source>
        <dbReference type="ARBA" id="ARBA00004241"/>
    </source>
</evidence>
<evidence type="ECO:0000256" key="6">
    <source>
        <dbReference type="ARBA" id="ARBA00023136"/>
    </source>
</evidence>
<evidence type="ECO:0000256" key="4">
    <source>
        <dbReference type="ARBA" id="ARBA00022692"/>
    </source>
</evidence>
<dbReference type="Proteomes" id="UP001165586">
    <property type="component" value="Unassembled WGS sequence"/>
</dbReference>
<name>A0ABT2HBR8_9MICO</name>
<evidence type="ECO:0000256" key="5">
    <source>
        <dbReference type="ARBA" id="ARBA00022729"/>
    </source>
</evidence>
<keyword evidence="10" id="KW-1185">Reference proteome</keyword>
<dbReference type="EMBL" id="JANLCJ010000681">
    <property type="protein sequence ID" value="MCS5737410.1"/>
    <property type="molecule type" value="Genomic_DNA"/>
</dbReference>
<dbReference type="Gene3D" id="3.30.1300.30">
    <property type="entry name" value="GSPII I/J protein-like"/>
    <property type="match status" value="1"/>
</dbReference>
<keyword evidence="6" id="KW-0472">Membrane</keyword>
<evidence type="ECO:0000313" key="9">
    <source>
        <dbReference type="EMBL" id="MCS5737410.1"/>
    </source>
</evidence>
<dbReference type="InterPro" id="IPR045584">
    <property type="entry name" value="Pilin-like"/>
</dbReference>
<comment type="caution">
    <text evidence="9">The sequence shown here is derived from an EMBL/GenBank/DDBJ whole genome shotgun (WGS) entry which is preliminary data.</text>
</comment>
<evidence type="ECO:0000256" key="7">
    <source>
        <dbReference type="ARBA" id="ARBA00023237"/>
    </source>
</evidence>
<keyword evidence="5" id="KW-0732">Signal</keyword>
<evidence type="ECO:0000256" key="3">
    <source>
        <dbReference type="ARBA" id="ARBA00022452"/>
    </source>
</evidence>
<dbReference type="Pfam" id="PF03895">
    <property type="entry name" value="YadA_anchor"/>
    <property type="match status" value="1"/>
</dbReference>
<reference evidence="9" key="1">
    <citation type="submission" date="2022-08" db="EMBL/GenBank/DDBJ databases">
        <authorList>
            <person name="Deng Y."/>
            <person name="Han X.-F."/>
            <person name="Zhang Y.-Q."/>
        </authorList>
    </citation>
    <scope>NUCLEOTIDE SEQUENCE</scope>
    <source>
        <strain evidence="9">CPCC 203386</strain>
    </source>
</reference>
<keyword evidence="4" id="KW-0812">Transmembrane</keyword>
<evidence type="ECO:0000259" key="8">
    <source>
        <dbReference type="Pfam" id="PF03895"/>
    </source>
</evidence>
<dbReference type="InterPro" id="IPR005594">
    <property type="entry name" value="YadA_C"/>
</dbReference>
<proteinExistence type="predicted"/>
<dbReference type="SUPFAM" id="SSF54523">
    <property type="entry name" value="Pili subunits"/>
    <property type="match status" value="1"/>
</dbReference>
<organism evidence="9 10">
    <name type="scientific">Herbiconiux daphne</name>
    <dbReference type="NCBI Taxonomy" id="2970914"/>
    <lineage>
        <taxon>Bacteria</taxon>
        <taxon>Bacillati</taxon>
        <taxon>Actinomycetota</taxon>
        <taxon>Actinomycetes</taxon>
        <taxon>Micrococcales</taxon>
        <taxon>Microbacteriaceae</taxon>
        <taxon>Herbiconiux</taxon>
    </lineage>
</organism>
<feature type="non-terminal residue" evidence="9">
    <location>
        <position position="1"/>
    </location>
</feature>
<sequence length="92" mass="9291">TQTNFGKLKSEVESNRRRASAGIAGVAAIATIPQVIESQTFNVGAGVGNTDGESALAVGFSSRASQNTVVKAAVSTDTQHNFVVGAGVAVGW</sequence>
<protein>
    <submittedName>
        <fullName evidence="9">YadA C-terminal domain-containing protein</fullName>
    </submittedName>
</protein>